<dbReference type="AlphaFoldDB" id="A0A415G6W8"/>
<gene>
    <name evidence="2" type="ORF">DW068_08880</name>
</gene>
<dbReference type="Proteomes" id="UP000283497">
    <property type="component" value="Unassembled WGS sequence"/>
</dbReference>
<evidence type="ECO:0000256" key="1">
    <source>
        <dbReference type="SAM" id="Phobius"/>
    </source>
</evidence>
<keyword evidence="1" id="KW-0812">Transmembrane</keyword>
<accession>A0A415G6W8</accession>
<keyword evidence="1" id="KW-1133">Transmembrane helix</keyword>
<reference evidence="2 3" key="1">
    <citation type="submission" date="2018-08" db="EMBL/GenBank/DDBJ databases">
        <title>A genome reference for cultivated species of the human gut microbiota.</title>
        <authorList>
            <person name="Zou Y."/>
            <person name="Xue W."/>
            <person name="Luo G."/>
        </authorList>
    </citation>
    <scope>NUCLEOTIDE SEQUENCE [LARGE SCALE GENOMIC DNA]</scope>
    <source>
        <strain evidence="2 3">AF45-14BH</strain>
    </source>
</reference>
<dbReference type="EMBL" id="QRNJ01000031">
    <property type="protein sequence ID" value="RHK38785.1"/>
    <property type="molecule type" value="Genomic_DNA"/>
</dbReference>
<comment type="caution">
    <text evidence="2">The sequence shown here is derived from an EMBL/GenBank/DDBJ whole genome shotgun (WGS) entry which is preliminary data.</text>
</comment>
<dbReference type="RefSeq" id="WP_118314620.1">
    <property type="nucleotide sequence ID" value="NZ_CALLAX010000079.1"/>
</dbReference>
<proteinExistence type="predicted"/>
<protein>
    <submittedName>
        <fullName evidence="2">Uncharacterized protein</fullName>
    </submittedName>
</protein>
<evidence type="ECO:0000313" key="2">
    <source>
        <dbReference type="EMBL" id="RHK38785.1"/>
    </source>
</evidence>
<keyword evidence="1" id="KW-0472">Membrane</keyword>
<organism evidence="2 3">
    <name type="scientific">Anaerobutyricum hallii</name>
    <dbReference type="NCBI Taxonomy" id="39488"/>
    <lineage>
        <taxon>Bacteria</taxon>
        <taxon>Bacillati</taxon>
        <taxon>Bacillota</taxon>
        <taxon>Clostridia</taxon>
        <taxon>Lachnospirales</taxon>
        <taxon>Lachnospiraceae</taxon>
        <taxon>Anaerobutyricum</taxon>
    </lineage>
</organism>
<evidence type="ECO:0000313" key="3">
    <source>
        <dbReference type="Proteomes" id="UP000283497"/>
    </source>
</evidence>
<sequence length="184" mass="20691">MFADFWAQLTPSDKVQVVGIIVSAVISVIAIFISVLTLRQNSKMIEESSRPVISIYSQSINAGTPMLFIVVKNFGSSSAVINKFDYDYDLTDCYSFRSERDYLKDLVGSTLAPKQSRICSLDYSKLTRPITFTLEYTSGRKKYKDSLSVDLKAGVNMPAPKTATEQKEPRTISYILQEMLQKNL</sequence>
<feature type="transmembrane region" description="Helical" evidence="1">
    <location>
        <begin position="15"/>
        <end position="38"/>
    </location>
</feature>
<name>A0A415G6W8_9FIRM</name>